<keyword evidence="9" id="KW-1185">Reference proteome</keyword>
<dbReference type="STRING" id="161355.PS9374_06098"/>
<comment type="caution">
    <text evidence="8">The sequence shown here is derived from an EMBL/GenBank/DDBJ whole genome shotgun (WGS) entry which is preliminary data.</text>
</comment>
<reference evidence="9" key="2">
    <citation type="submission" date="2016-04" db="EMBL/GenBank/DDBJ databases">
        <title>Planomonospora sphaerica JCM9374 whole genome shotgun sequence.</title>
        <authorList>
            <person name="Suzuki T."/>
            <person name="Dohra H."/>
            <person name="Kodani S."/>
        </authorList>
    </citation>
    <scope>NUCLEOTIDE SEQUENCE [LARGE SCALE GENOMIC DNA]</scope>
    <source>
        <strain evidence="9">JCM 9374</strain>
    </source>
</reference>
<feature type="transmembrane region" description="Helical" evidence="7">
    <location>
        <begin position="21"/>
        <end position="45"/>
    </location>
</feature>
<dbReference type="GO" id="GO:0005886">
    <property type="term" value="C:plasma membrane"/>
    <property type="evidence" value="ECO:0007669"/>
    <property type="project" value="UniProtKB-SubCell"/>
</dbReference>
<feature type="transmembrane region" description="Helical" evidence="7">
    <location>
        <begin position="115"/>
        <end position="136"/>
    </location>
</feature>
<comment type="subcellular location">
    <subcellularLocation>
        <location evidence="1">Cell membrane</location>
        <topology evidence="1">Multi-pass membrane protein</topology>
    </subcellularLocation>
</comment>
<name>A0A161LRT5_9ACTN</name>
<dbReference type="Proteomes" id="UP000077701">
    <property type="component" value="Unassembled WGS sequence"/>
</dbReference>
<dbReference type="PANTHER" id="PTHR33452:SF4">
    <property type="entry name" value="BLL4328 PROTEIN"/>
    <property type="match status" value="1"/>
</dbReference>
<organism evidence="8 9">
    <name type="scientific">Planomonospora sphaerica</name>
    <dbReference type="NCBI Taxonomy" id="161355"/>
    <lineage>
        <taxon>Bacteria</taxon>
        <taxon>Bacillati</taxon>
        <taxon>Actinomycetota</taxon>
        <taxon>Actinomycetes</taxon>
        <taxon>Streptosporangiales</taxon>
        <taxon>Streptosporangiaceae</taxon>
        <taxon>Planomonospora</taxon>
    </lineage>
</organism>
<comment type="similarity">
    <text evidence="2">Belongs to the DoxX family.</text>
</comment>
<sequence>MRDEPIGAGPAMRLDRFCGPVLSLFRAVTGLLFLFHGLASMFGVLGGNRGTGQAVEFGVWPGWWAALVQLVFGALVLTGLLTRLGALICSGSMAYAYFVVHQPDHLLPLLNGGELAALFCWSFFLVAVLGPGPWALDALLRPRGRSGPAVAVVARDGRSAAR</sequence>
<dbReference type="Pfam" id="PF07681">
    <property type="entry name" value="DoxX"/>
    <property type="match status" value="1"/>
</dbReference>
<keyword evidence="5 7" id="KW-1133">Transmembrane helix</keyword>
<feature type="transmembrane region" description="Helical" evidence="7">
    <location>
        <begin position="57"/>
        <end position="77"/>
    </location>
</feature>
<evidence type="ECO:0000256" key="2">
    <source>
        <dbReference type="ARBA" id="ARBA00006679"/>
    </source>
</evidence>
<protein>
    <submittedName>
        <fullName evidence="8">Membrane protein</fullName>
    </submittedName>
</protein>
<dbReference type="AlphaFoldDB" id="A0A161LRT5"/>
<evidence type="ECO:0000313" key="8">
    <source>
        <dbReference type="EMBL" id="GAT70416.1"/>
    </source>
</evidence>
<gene>
    <name evidence="8" type="ORF">PS9374_06098</name>
</gene>
<dbReference type="InterPro" id="IPR051907">
    <property type="entry name" value="DoxX-like_oxidoreductase"/>
</dbReference>
<keyword evidence="4 7" id="KW-0812">Transmembrane</keyword>
<feature type="transmembrane region" description="Helical" evidence="7">
    <location>
        <begin position="84"/>
        <end position="103"/>
    </location>
</feature>
<evidence type="ECO:0000313" key="9">
    <source>
        <dbReference type="Proteomes" id="UP000077701"/>
    </source>
</evidence>
<dbReference type="PANTHER" id="PTHR33452">
    <property type="entry name" value="OXIDOREDUCTASE CATD-RELATED"/>
    <property type="match status" value="1"/>
</dbReference>
<dbReference type="EMBL" id="BDCX01000017">
    <property type="protein sequence ID" value="GAT70416.1"/>
    <property type="molecule type" value="Genomic_DNA"/>
</dbReference>
<evidence type="ECO:0000256" key="4">
    <source>
        <dbReference type="ARBA" id="ARBA00022692"/>
    </source>
</evidence>
<evidence type="ECO:0000256" key="6">
    <source>
        <dbReference type="ARBA" id="ARBA00023136"/>
    </source>
</evidence>
<evidence type="ECO:0000256" key="5">
    <source>
        <dbReference type="ARBA" id="ARBA00022989"/>
    </source>
</evidence>
<dbReference type="InterPro" id="IPR032808">
    <property type="entry name" value="DoxX"/>
</dbReference>
<proteinExistence type="inferred from homology"/>
<reference evidence="8 9" key="1">
    <citation type="journal article" date="2016" name="Genome Announc.">
        <title>Draft Genome Sequence of Planomonospora sphaerica JCM9374, a Rare Actinomycete.</title>
        <authorList>
            <person name="Dohra H."/>
            <person name="Suzuki T."/>
            <person name="Inoue Y."/>
            <person name="Kodani S."/>
        </authorList>
    </citation>
    <scope>NUCLEOTIDE SEQUENCE [LARGE SCALE GENOMIC DNA]</scope>
    <source>
        <strain evidence="8 9">JCM 9374</strain>
    </source>
</reference>
<keyword evidence="6 7" id="KW-0472">Membrane</keyword>
<evidence type="ECO:0000256" key="7">
    <source>
        <dbReference type="SAM" id="Phobius"/>
    </source>
</evidence>
<keyword evidence="3" id="KW-1003">Cell membrane</keyword>
<evidence type="ECO:0000256" key="3">
    <source>
        <dbReference type="ARBA" id="ARBA00022475"/>
    </source>
</evidence>
<evidence type="ECO:0000256" key="1">
    <source>
        <dbReference type="ARBA" id="ARBA00004651"/>
    </source>
</evidence>
<accession>A0A161LRT5</accession>